<comment type="caution">
    <text evidence="2">The sequence shown here is derived from an EMBL/GenBank/DDBJ whole genome shotgun (WGS) entry which is preliminary data.</text>
</comment>
<evidence type="ECO:0000256" key="1">
    <source>
        <dbReference type="SAM" id="MobiDB-lite"/>
    </source>
</evidence>
<feature type="region of interest" description="Disordered" evidence="1">
    <location>
        <begin position="127"/>
        <end position="150"/>
    </location>
</feature>
<protein>
    <submittedName>
        <fullName evidence="2">Uncharacterized protein</fullName>
    </submittedName>
</protein>
<reference evidence="3" key="1">
    <citation type="submission" date="2017-03" db="EMBL/GenBank/DDBJ databases">
        <title>Phytopthora megakarya and P. palmivora, two closely related causual agents of cacao black pod achieved similar genome size and gene model numbers by different mechanisms.</title>
        <authorList>
            <person name="Ali S."/>
            <person name="Shao J."/>
            <person name="Larry D.J."/>
            <person name="Kronmiller B."/>
            <person name="Shen D."/>
            <person name="Strem M.D."/>
            <person name="Melnick R.L."/>
            <person name="Guiltinan M.J."/>
            <person name="Tyler B.M."/>
            <person name="Meinhardt L.W."/>
            <person name="Bailey B.A."/>
        </authorList>
    </citation>
    <scope>NUCLEOTIDE SEQUENCE [LARGE SCALE GENOMIC DNA]</scope>
    <source>
        <strain evidence="3">zdho120</strain>
    </source>
</reference>
<organism evidence="2 3">
    <name type="scientific">Phytophthora megakarya</name>
    <dbReference type="NCBI Taxonomy" id="4795"/>
    <lineage>
        <taxon>Eukaryota</taxon>
        <taxon>Sar</taxon>
        <taxon>Stramenopiles</taxon>
        <taxon>Oomycota</taxon>
        <taxon>Peronosporomycetes</taxon>
        <taxon>Peronosporales</taxon>
        <taxon>Peronosporaceae</taxon>
        <taxon>Phytophthora</taxon>
    </lineage>
</organism>
<keyword evidence="3" id="KW-1185">Reference proteome</keyword>
<dbReference type="AlphaFoldDB" id="A0A225W218"/>
<proteinExistence type="predicted"/>
<dbReference type="EMBL" id="NBNE01002290">
    <property type="protein sequence ID" value="OWZ10900.1"/>
    <property type="molecule type" value="Genomic_DNA"/>
</dbReference>
<sequence>MLESVTTYVIGKSISDVMDAELTQLIRSRCAKVDDGYIPDLRALFREALSMNMKIDDAEARFLTYFQEFDLIVQENQLQGRERDPGFQSKPTATTGPRNGCLSCKGPHWVKDCPKLTGTQRKKVLDRLQEKKNKEKDGAKARSVHVGQEEVGPDQMRVRLNGVLTAILIPDSRSDWTIIPSSIVGELRELQSSLEVGRLASPVVADLADGTKVECLTSVVVDLQLVTSAGTVNMSAVECLVMPTRRDEVLLGDSTLRSLGVNVNEQLIRLTQAPSLEEEMEEFATIEYGGSNHRAIDDTLDSMIIGTVKESFDDNELDDLRELLVEFRYTWRDKLGSDPPAMVAPLRITLCKGVEPYRCQARKYSPMQRRFLQDYTKELVEFGFVRYEVHGPRLKFYSDSSLNITEEITELVSNQGLLLGAREIKAHHFNAAVDR</sequence>
<evidence type="ECO:0000313" key="2">
    <source>
        <dbReference type="EMBL" id="OWZ10900.1"/>
    </source>
</evidence>
<dbReference type="OrthoDB" id="128723at2759"/>
<accession>A0A225W218</accession>
<evidence type="ECO:0000313" key="3">
    <source>
        <dbReference type="Proteomes" id="UP000198211"/>
    </source>
</evidence>
<feature type="compositionally biased region" description="Basic and acidic residues" evidence="1">
    <location>
        <begin position="127"/>
        <end position="140"/>
    </location>
</feature>
<dbReference type="Proteomes" id="UP000198211">
    <property type="component" value="Unassembled WGS sequence"/>
</dbReference>
<name>A0A225W218_9STRA</name>
<gene>
    <name evidence="2" type="ORF">PHMEG_00016161</name>
</gene>